<dbReference type="Proteomes" id="UP001606134">
    <property type="component" value="Unassembled WGS sequence"/>
</dbReference>
<proteinExistence type="predicted"/>
<reference evidence="1 2" key="1">
    <citation type="submission" date="2024-08" db="EMBL/GenBank/DDBJ databases">
        <authorList>
            <person name="Lu H."/>
        </authorList>
    </citation>
    <scope>NUCLEOTIDE SEQUENCE [LARGE SCALE GENOMIC DNA]</scope>
    <source>
        <strain evidence="1 2">BYS78W</strain>
    </source>
</reference>
<comment type="caution">
    <text evidence="1">The sequence shown here is derived from an EMBL/GenBank/DDBJ whole genome shotgun (WGS) entry which is preliminary data.</text>
</comment>
<gene>
    <name evidence="1" type="ORF">ACG04R_06680</name>
</gene>
<name>A0ABW7H9J5_9BURK</name>
<dbReference type="EMBL" id="JBIGIC010000003">
    <property type="protein sequence ID" value="MFG6486348.1"/>
    <property type="molecule type" value="Genomic_DNA"/>
</dbReference>
<evidence type="ECO:0000313" key="2">
    <source>
        <dbReference type="Proteomes" id="UP001606134"/>
    </source>
</evidence>
<dbReference type="RefSeq" id="WP_394407361.1">
    <property type="nucleotide sequence ID" value="NZ_JBIGIC010000003.1"/>
</dbReference>
<sequence>MTTTHDDAAEADRLMRAACAALRDQPPALQPPDPAALAAGLARIGDDKLDIVRQRLVDDAPEGSPTDAIAALLRPPGQSWDEQQEIDWAVRHWEASRAAGLLDEDLAADFGEYWRRLEWSAMRQHLVLLGQGHADERRLLAYIVKTASRYVAFGPLKRAMEARFPEFFELGFSLR</sequence>
<evidence type="ECO:0000313" key="1">
    <source>
        <dbReference type="EMBL" id="MFG6486348.1"/>
    </source>
</evidence>
<accession>A0ABW7H9J5</accession>
<keyword evidence="2" id="KW-1185">Reference proteome</keyword>
<organism evidence="1 2">
    <name type="scientific">Pelomonas candidula</name>
    <dbReference type="NCBI Taxonomy" id="3299025"/>
    <lineage>
        <taxon>Bacteria</taxon>
        <taxon>Pseudomonadati</taxon>
        <taxon>Pseudomonadota</taxon>
        <taxon>Betaproteobacteria</taxon>
        <taxon>Burkholderiales</taxon>
        <taxon>Sphaerotilaceae</taxon>
        <taxon>Roseateles</taxon>
    </lineage>
</organism>
<protein>
    <submittedName>
        <fullName evidence="1">Uncharacterized protein</fullName>
    </submittedName>
</protein>